<dbReference type="InterPro" id="IPR000014">
    <property type="entry name" value="PAS"/>
</dbReference>
<dbReference type="PROSITE" id="PS50883">
    <property type="entry name" value="EAL"/>
    <property type="match status" value="1"/>
</dbReference>
<dbReference type="Pfam" id="PF00563">
    <property type="entry name" value="EAL"/>
    <property type="match status" value="1"/>
</dbReference>
<dbReference type="CDD" id="cd01949">
    <property type="entry name" value="GGDEF"/>
    <property type="match status" value="1"/>
</dbReference>
<dbReference type="EMBL" id="JBHUII010000008">
    <property type="protein sequence ID" value="MFD2206954.1"/>
    <property type="molecule type" value="Genomic_DNA"/>
</dbReference>
<dbReference type="PROSITE" id="PS50112">
    <property type="entry name" value="PAS"/>
    <property type="match status" value="1"/>
</dbReference>
<dbReference type="Gene3D" id="3.30.450.20">
    <property type="entry name" value="PAS domain"/>
    <property type="match status" value="1"/>
</dbReference>
<dbReference type="Gene3D" id="3.30.70.270">
    <property type="match status" value="1"/>
</dbReference>
<dbReference type="SMART" id="SM00091">
    <property type="entry name" value="PAS"/>
    <property type="match status" value="2"/>
</dbReference>
<dbReference type="CDD" id="cd00130">
    <property type="entry name" value="PAS"/>
    <property type="match status" value="1"/>
</dbReference>
<dbReference type="InterPro" id="IPR035965">
    <property type="entry name" value="PAS-like_dom_sf"/>
</dbReference>
<dbReference type="PANTHER" id="PTHR44757">
    <property type="entry name" value="DIGUANYLATE CYCLASE DGCP"/>
    <property type="match status" value="1"/>
</dbReference>
<feature type="domain" description="PAS" evidence="1">
    <location>
        <begin position="158"/>
        <end position="194"/>
    </location>
</feature>
<proteinExistence type="predicted"/>
<dbReference type="Gene3D" id="3.20.20.450">
    <property type="entry name" value="EAL domain"/>
    <property type="match status" value="1"/>
</dbReference>
<dbReference type="SMART" id="SM00267">
    <property type="entry name" value="GGDEF"/>
    <property type="match status" value="1"/>
</dbReference>
<feature type="domain" description="EAL" evidence="2">
    <location>
        <begin position="455"/>
        <end position="707"/>
    </location>
</feature>
<comment type="caution">
    <text evidence="4">The sequence shown here is derived from an EMBL/GenBank/DDBJ whole genome shotgun (WGS) entry which is preliminary data.</text>
</comment>
<dbReference type="NCBIfam" id="TIGR00254">
    <property type="entry name" value="GGDEF"/>
    <property type="match status" value="1"/>
</dbReference>
<dbReference type="InterPro" id="IPR001633">
    <property type="entry name" value="EAL_dom"/>
</dbReference>
<gene>
    <name evidence="4" type="ORF">ACFSKO_15100</name>
</gene>
<evidence type="ECO:0000259" key="3">
    <source>
        <dbReference type="PROSITE" id="PS50887"/>
    </source>
</evidence>
<dbReference type="InterPro" id="IPR043128">
    <property type="entry name" value="Rev_trsase/Diguanyl_cyclase"/>
</dbReference>
<evidence type="ECO:0000313" key="5">
    <source>
        <dbReference type="Proteomes" id="UP001597294"/>
    </source>
</evidence>
<evidence type="ECO:0000259" key="2">
    <source>
        <dbReference type="PROSITE" id="PS50883"/>
    </source>
</evidence>
<name>A0ABW5BPZ3_9PROT</name>
<dbReference type="PROSITE" id="PS50887">
    <property type="entry name" value="GGDEF"/>
    <property type="match status" value="1"/>
</dbReference>
<dbReference type="SMART" id="SM00052">
    <property type="entry name" value="EAL"/>
    <property type="match status" value="1"/>
</dbReference>
<dbReference type="Pfam" id="PF00990">
    <property type="entry name" value="GGDEF"/>
    <property type="match status" value="1"/>
</dbReference>
<dbReference type="Proteomes" id="UP001597294">
    <property type="component" value="Unassembled WGS sequence"/>
</dbReference>
<dbReference type="NCBIfam" id="TIGR00229">
    <property type="entry name" value="sensory_box"/>
    <property type="match status" value="1"/>
</dbReference>
<protein>
    <submittedName>
        <fullName evidence="4">EAL domain-containing protein</fullName>
    </submittedName>
</protein>
<keyword evidence="5" id="KW-1185">Reference proteome</keyword>
<dbReference type="RefSeq" id="WP_380253098.1">
    <property type="nucleotide sequence ID" value="NZ_JBHUII010000008.1"/>
</dbReference>
<dbReference type="CDD" id="cd01948">
    <property type="entry name" value="EAL"/>
    <property type="match status" value="1"/>
</dbReference>
<dbReference type="SUPFAM" id="SSF141868">
    <property type="entry name" value="EAL domain-like"/>
    <property type="match status" value="1"/>
</dbReference>
<sequence>MKTDIRHILDALPDLAMLVREKEVVYCNKVGCVILGGTEKEDFFPCPLVSLIDSEYHEVFSDIWDDLLSVGRTDFPLKMRGLDERTHEIMFYAEAIEGIDSDTIVLYGKDFSQAKRTATALVESEFSQRILKDAALSFLCICDDKGISYMNPAGLRLLEGKKEDEVLGRKFSELVHPDYRSVFKKDLNILAAETQALPMKLIGLKGSELRVEILVSKFRHSGRSGFLIEAKDINDLLLRQEELLRIQGVLKRKVAERTQELTAEIKARIHAQETVEHMIFHDALTGLGNRVQFVRYVDEEATSRNPVNESDKRHKWAVLVLDLDHFKDLNDIFGRETGDQLLRQIGKLLEEEMIEGAHLARLGGDEFALMLPYENDTDPENCAQRILLRMGKAFFLSGKEIYSGCSVGIALAPEHGNTAAELLGHAEIALYHAKNKGRSTYSLFNSQLKQSIAESSRLEHLLRAALEKNEFELYYQPQIELETGRLVGAEALIRWHSSDGMISPDRFIPIAEKTGLIDPITDWVMTTACTQAREWQNILPGIRVAVNLSAISFRQVDFVNKVREVLEFTQVSPDCLELEITETAIMADFKEAERILNSLDELGVHLAIDDFGTGYSSLSYLKRFPVDKLKIDKSFVMKLDQNQDDAAITAAIISMAHAMGTKVLAEGVEEKTHMLFLKERGCEEAQGYFFARPMPAADFLVWCEQEGSASNLRN</sequence>
<feature type="domain" description="GGDEF" evidence="3">
    <location>
        <begin position="314"/>
        <end position="446"/>
    </location>
</feature>
<dbReference type="InterPro" id="IPR052155">
    <property type="entry name" value="Biofilm_reg_signaling"/>
</dbReference>
<reference evidence="5" key="1">
    <citation type="journal article" date="2019" name="Int. J. Syst. Evol. Microbiol.">
        <title>The Global Catalogue of Microorganisms (GCM) 10K type strain sequencing project: providing services to taxonomists for standard genome sequencing and annotation.</title>
        <authorList>
            <consortium name="The Broad Institute Genomics Platform"/>
            <consortium name="The Broad Institute Genome Sequencing Center for Infectious Disease"/>
            <person name="Wu L."/>
            <person name="Ma J."/>
        </authorList>
    </citation>
    <scope>NUCLEOTIDE SEQUENCE [LARGE SCALE GENOMIC DNA]</scope>
    <source>
        <strain evidence="5">CGMCC 4.7192</strain>
    </source>
</reference>
<dbReference type="InterPro" id="IPR035919">
    <property type="entry name" value="EAL_sf"/>
</dbReference>
<dbReference type="SUPFAM" id="SSF55073">
    <property type="entry name" value="Nucleotide cyclase"/>
    <property type="match status" value="1"/>
</dbReference>
<evidence type="ECO:0000259" key="1">
    <source>
        <dbReference type="PROSITE" id="PS50112"/>
    </source>
</evidence>
<organism evidence="4 5">
    <name type="scientific">Kiloniella antarctica</name>
    <dbReference type="NCBI Taxonomy" id="1550907"/>
    <lineage>
        <taxon>Bacteria</taxon>
        <taxon>Pseudomonadati</taxon>
        <taxon>Pseudomonadota</taxon>
        <taxon>Alphaproteobacteria</taxon>
        <taxon>Rhodospirillales</taxon>
        <taxon>Kiloniellaceae</taxon>
        <taxon>Kiloniella</taxon>
    </lineage>
</organism>
<evidence type="ECO:0000313" key="4">
    <source>
        <dbReference type="EMBL" id="MFD2206954.1"/>
    </source>
</evidence>
<dbReference type="InterPro" id="IPR029787">
    <property type="entry name" value="Nucleotide_cyclase"/>
</dbReference>
<accession>A0ABW5BPZ3</accession>
<dbReference type="InterPro" id="IPR000160">
    <property type="entry name" value="GGDEF_dom"/>
</dbReference>
<dbReference type="PANTHER" id="PTHR44757:SF2">
    <property type="entry name" value="BIOFILM ARCHITECTURE MAINTENANCE PROTEIN MBAA"/>
    <property type="match status" value="1"/>
</dbReference>
<dbReference type="SUPFAM" id="SSF55785">
    <property type="entry name" value="PYP-like sensor domain (PAS domain)"/>
    <property type="match status" value="1"/>
</dbReference>
<dbReference type="Pfam" id="PF13426">
    <property type="entry name" value="PAS_9"/>
    <property type="match status" value="1"/>
</dbReference>